<protein>
    <recommendedName>
        <fullName evidence="1">Dienelactone hydrolase domain-containing protein</fullName>
    </recommendedName>
</protein>
<gene>
    <name evidence="2" type="ORF">PCL_12277</name>
</gene>
<proteinExistence type="predicted"/>
<dbReference type="EMBL" id="LCWV01000008">
    <property type="protein sequence ID" value="PWI70909.1"/>
    <property type="molecule type" value="Genomic_DNA"/>
</dbReference>
<organism evidence="2 3">
    <name type="scientific">Purpureocillium lilacinum</name>
    <name type="common">Paecilomyces lilacinus</name>
    <dbReference type="NCBI Taxonomy" id="33203"/>
    <lineage>
        <taxon>Eukaryota</taxon>
        <taxon>Fungi</taxon>
        <taxon>Dikarya</taxon>
        <taxon>Ascomycota</taxon>
        <taxon>Pezizomycotina</taxon>
        <taxon>Sordariomycetes</taxon>
        <taxon>Hypocreomycetidae</taxon>
        <taxon>Hypocreales</taxon>
        <taxon>Ophiocordycipitaceae</taxon>
        <taxon>Purpureocillium</taxon>
    </lineage>
</organism>
<dbReference type="GO" id="GO:0016787">
    <property type="term" value="F:hydrolase activity"/>
    <property type="evidence" value="ECO:0007669"/>
    <property type="project" value="InterPro"/>
</dbReference>
<dbReference type="PANTHER" id="PTHR17630:SF44">
    <property type="entry name" value="PROTEIN AIM2"/>
    <property type="match status" value="1"/>
</dbReference>
<dbReference type="PANTHER" id="PTHR17630">
    <property type="entry name" value="DIENELACTONE HYDROLASE"/>
    <property type="match status" value="1"/>
</dbReference>
<evidence type="ECO:0000313" key="2">
    <source>
        <dbReference type="EMBL" id="PWI70909.1"/>
    </source>
</evidence>
<dbReference type="Proteomes" id="UP000245956">
    <property type="component" value="Unassembled WGS sequence"/>
</dbReference>
<dbReference type="AlphaFoldDB" id="A0A2U3E8V7"/>
<sequence length="277" mass="31022">MGQRFSVFSSKSNTAAEEYLAKPSGACCLEGTIHQGVSRGKWETIADVETYIATPPAGKENGNVLLYFPDVWGMFPNGLLVMDAFADAGYLVLGLDYFRGDPVWKHRKNRHDKTNPNFDYEAWKRKHTAFADEAVPKWVKAVSDRYKGDGVKFACVGYCFGAPYVCSELAKDTVSVGAFAHPAFLKEHHFENIKKPLFLSCSETDHTFDVPSRRRALDILEKGGKIYHYQLFSGVSHGFALRGDPSDPYQLNAGNVGWVKEQSLAGIVNWFDYWLAQ</sequence>
<evidence type="ECO:0000259" key="1">
    <source>
        <dbReference type="Pfam" id="PF01738"/>
    </source>
</evidence>
<dbReference type="SUPFAM" id="SSF53474">
    <property type="entry name" value="alpha/beta-Hydrolases"/>
    <property type="match status" value="1"/>
</dbReference>
<dbReference type="InterPro" id="IPR029058">
    <property type="entry name" value="AB_hydrolase_fold"/>
</dbReference>
<feature type="domain" description="Dienelactone hydrolase" evidence="1">
    <location>
        <begin position="49"/>
        <end position="259"/>
    </location>
</feature>
<name>A0A2U3E8V7_PURLI</name>
<dbReference type="Pfam" id="PF01738">
    <property type="entry name" value="DLH"/>
    <property type="match status" value="1"/>
</dbReference>
<accession>A0A2U3E8V7</accession>
<reference evidence="2 3" key="1">
    <citation type="journal article" date="2016" name="Front. Microbiol.">
        <title>Genome and transcriptome sequences reveal the specific parasitism of the nematophagous Purpureocillium lilacinum 36-1.</title>
        <authorList>
            <person name="Xie J."/>
            <person name="Li S."/>
            <person name="Mo C."/>
            <person name="Xiao X."/>
            <person name="Peng D."/>
            <person name="Wang G."/>
            <person name="Xiao Y."/>
        </authorList>
    </citation>
    <scope>NUCLEOTIDE SEQUENCE [LARGE SCALE GENOMIC DNA]</scope>
    <source>
        <strain evidence="2 3">36-1</strain>
    </source>
</reference>
<comment type="caution">
    <text evidence="2">The sequence shown here is derived from an EMBL/GenBank/DDBJ whole genome shotgun (WGS) entry which is preliminary data.</text>
</comment>
<evidence type="ECO:0000313" key="3">
    <source>
        <dbReference type="Proteomes" id="UP000245956"/>
    </source>
</evidence>
<dbReference type="Gene3D" id="3.40.50.1820">
    <property type="entry name" value="alpha/beta hydrolase"/>
    <property type="match status" value="1"/>
</dbReference>
<dbReference type="InterPro" id="IPR002925">
    <property type="entry name" value="Dienelactn_hydro"/>
</dbReference>